<dbReference type="SUPFAM" id="SSF52317">
    <property type="entry name" value="Class I glutamine amidotransferase-like"/>
    <property type="match status" value="1"/>
</dbReference>
<feature type="domain" description="DJ-1/PfpI" evidence="1">
    <location>
        <begin position="3"/>
        <end position="165"/>
    </location>
</feature>
<dbReference type="InterPro" id="IPR050325">
    <property type="entry name" value="Prot/Nucl_acid_deglycase"/>
</dbReference>
<dbReference type="AlphaFoldDB" id="A0A9D9H0I1"/>
<evidence type="ECO:0000313" key="2">
    <source>
        <dbReference type="EMBL" id="MBO8433985.1"/>
    </source>
</evidence>
<dbReference type="InterPro" id="IPR002818">
    <property type="entry name" value="DJ-1/PfpI"/>
</dbReference>
<reference evidence="2" key="1">
    <citation type="submission" date="2020-10" db="EMBL/GenBank/DDBJ databases">
        <authorList>
            <person name="Gilroy R."/>
        </authorList>
    </citation>
    <scope>NUCLEOTIDE SEQUENCE</scope>
    <source>
        <strain evidence="2">F6-4510</strain>
    </source>
</reference>
<dbReference type="InterPro" id="IPR029062">
    <property type="entry name" value="Class_I_gatase-like"/>
</dbReference>
<dbReference type="Proteomes" id="UP000823611">
    <property type="component" value="Unassembled WGS sequence"/>
</dbReference>
<dbReference type="NCBIfam" id="TIGR01383">
    <property type="entry name" value="not_thiJ"/>
    <property type="match status" value="1"/>
</dbReference>
<gene>
    <name evidence="2" type="ORF">IAC55_01515</name>
</gene>
<dbReference type="Gene3D" id="3.40.50.880">
    <property type="match status" value="1"/>
</dbReference>
<dbReference type="Pfam" id="PF01965">
    <property type="entry name" value="DJ-1_PfpI"/>
    <property type="match status" value="1"/>
</dbReference>
<name>A0A9D9H0I1_9FIRM</name>
<dbReference type="InterPro" id="IPR006287">
    <property type="entry name" value="DJ-1"/>
</dbReference>
<accession>A0A9D9H0I1</accession>
<comment type="caution">
    <text evidence="2">The sequence shown here is derived from an EMBL/GenBank/DDBJ whole genome shotgun (WGS) entry which is preliminary data.</text>
</comment>
<dbReference type="PANTHER" id="PTHR48094">
    <property type="entry name" value="PROTEIN/NUCLEIC ACID DEGLYCASE DJ-1-RELATED"/>
    <property type="match status" value="1"/>
</dbReference>
<evidence type="ECO:0000313" key="3">
    <source>
        <dbReference type="Proteomes" id="UP000823611"/>
    </source>
</evidence>
<evidence type="ECO:0000259" key="1">
    <source>
        <dbReference type="Pfam" id="PF01965"/>
    </source>
</evidence>
<organism evidence="2 3">
    <name type="scientific">Candidatus Fimicola merdigallinarum</name>
    <dbReference type="NCBI Taxonomy" id="2840819"/>
    <lineage>
        <taxon>Bacteria</taxon>
        <taxon>Bacillati</taxon>
        <taxon>Bacillota</taxon>
        <taxon>Clostridia</taxon>
        <taxon>Lachnospirales</taxon>
        <taxon>Lachnospiraceae</taxon>
        <taxon>Lachnospiraceae incertae sedis</taxon>
        <taxon>Candidatus Fimicola</taxon>
    </lineage>
</organism>
<protein>
    <submittedName>
        <fullName evidence="2">DJ-1/PfpI family protein</fullName>
    </submittedName>
</protein>
<dbReference type="PANTHER" id="PTHR48094:SF12">
    <property type="entry name" value="PARKINSON DISEASE PROTEIN 7 HOMOLOG"/>
    <property type="match status" value="1"/>
</dbReference>
<dbReference type="CDD" id="cd03135">
    <property type="entry name" value="GATase1_DJ-1"/>
    <property type="match status" value="1"/>
</dbReference>
<dbReference type="EMBL" id="JADIMX010000030">
    <property type="protein sequence ID" value="MBO8433985.1"/>
    <property type="molecule type" value="Genomic_DNA"/>
</dbReference>
<reference evidence="2" key="2">
    <citation type="journal article" date="2021" name="PeerJ">
        <title>Extensive microbial diversity within the chicken gut microbiome revealed by metagenomics and culture.</title>
        <authorList>
            <person name="Gilroy R."/>
            <person name="Ravi A."/>
            <person name="Getino M."/>
            <person name="Pursley I."/>
            <person name="Horton D.L."/>
            <person name="Alikhan N.F."/>
            <person name="Baker D."/>
            <person name="Gharbi K."/>
            <person name="Hall N."/>
            <person name="Watson M."/>
            <person name="Adriaenssens E.M."/>
            <person name="Foster-Nyarko E."/>
            <person name="Jarju S."/>
            <person name="Secka A."/>
            <person name="Antonio M."/>
            <person name="Oren A."/>
            <person name="Chaudhuri R.R."/>
            <person name="La Ragione R."/>
            <person name="Hildebrand F."/>
            <person name="Pallen M.J."/>
        </authorList>
    </citation>
    <scope>NUCLEOTIDE SEQUENCE</scope>
    <source>
        <strain evidence="2">F6-4510</strain>
    </source>
</reference>
<sequence length="183" mass="19768">MSKKAYVFLAEGFEEIEALTPVDILRRAGIDCTTVSISDKLEVTGSHNITVKADILFSEGKFLDGDAIILPGGLPGTTNLGKHSGLKDLIEKYNKENKLISAICAGPTIFANMGLLNGICATCYPSMTDKLTGAIVKDDKCVYDKNILTSRGMGTAMDFALKIVEILENKEVSDTIKNQVVYL</sequence>
<proteinExistence type="predicted"/>
<dbReference type="GO" id="GO:0005737">
    <property type="term" value="C:cytoplasm"/>
    <property type="evidence" value="ECO:0007669"/>
    <property type="project" value="TreeGrafter"/>
</dbReference>